<dbReference type="SMART" id="SM01294">
    <property type="entry name" value="PKS_PP_betabranch"/>
    <property type="match status" value="1"/>
</dbReference>
<dbReference type="SUPFAM" id="SSF53901">
    <property type="entry name" value="Thiolase-like"/>
    <property type="match status" value="3"/>
</dbReference>
<dbReference type="PANTHER" id="PTHR43775:SF37">
    <property type="entry name" value="SI:DKEY-61P9.11"/>
    <property type="match status" value="1"/>
</dbReference>
<dbReference type="Pfam" id="PF00550">
    <property type="entry name" value="PP-binding"/>
    <property type="match status" value="3"/>
</dbReference>
<evidence type="ECO:0000256" key="7">
    <source>
        <dbReference type="ARBA" id="ARBA00022737"/>
    </source>
</evidence>
<evidence type="ECO:0000259" key="10">
    <source>
        <dbReference type="PROSITE" id="PS52004"/>
    </source>
</evidence>
<feature type="domain" description="Carrier" evidence="9">
    <location>
        <begin position="2672"/>
        <end position="2749"/>
    </location>
</feature>
<dbReference type="Gene3D" id="1.10.1200.10">
    <property type="entry name" value="ACP-like"/>
    <property type="match status" value="3"/>
</dbReference>
<dbReference type="Pfam" id="PF22336">
    <property type="entry name" value="RhiE-like_linker"/>
    <property type="match status" value="1"/>
</dbReference>
<keyword evidence="4" id="KW-0963">Cytoplasm</keyword>
<dbReference type="InterPro" id="IPR020841">
    <property type="entry name" value="PKS_Beta-ketoAc_synthase_dom"/>
</dbReference>
<dbReference type="InterPro" id="IPR036736">
    <property type="entry name" value="ACP-like_sf"/>
</dbReference>
<comment type="pathway">
    <text evidence="2">Antibiotic biosynthesis.</text>
</comment>
<evidence type="ECO:0000313" key="11">
    <source>
        <dbReference type="EMBL" id="MFD4217241.1"/>
    </source>
</evidence>
<keyword evidence="6" id="KW-0808">Transferase</keyword>
<evidence type="ECO:0000313" key="12">
    <source>
        <dbReference type="Proteomes" id="UP001598251"/>
    </source>
</evidence>
<dbReference type="SUPFAM" id="SSF47336">
    <property type="entry name" value="ACP-like"/>
    <property type="match status" value="3"/>
</dbReference>
<dbReference type="Pfam" id="PF02801">
    <property type="entry name" value="Ketoacyl-synt_C"/>
    <property type="match status" value="2"/>
</dbReference>
<dbReference type="Proteomes" id="UP001598251">
    <property type="component" value="Unassembled WGS sequence"/>
</dbReference>
<feature type="domain" description="Carrier" evidence="9">
    <location>
        <begin position="251"/>
        <end position="328"/>
    </location>
</feature>
<evidence type="ECO:0000256" key="2">
    <source>
        <dbReference type="ARBA" id="ARBA00004792"/>
    </source>
</evidence>
<reference evidence="11 12" key="1">
    <citation type="submission" date="2024-09" db="EMBL/GenBank/DDBJ databases">
        <title>The Natural Products Discovery Center: Release of the First 8490 Sequenced Strains for Exploring Actinobacteria Biosynthetic Diversity.</title>
        <authorList>
            <person name="Kalkreuter E."/>
            <person name="Kautsar S.A."/>
            <person name="Yang D."/>
            <person name="Bader C.D."/>
            <person name="Teijaro C.N."/>
            <person name="Fluegel L."/>
            <person name="Davis C.M."/>
            <person name="Simpson J.R."/>
            <person name="Lauterbach L."/>
            <person name="Steele A.D."/>
            <person name="Gui C."/>
            <person name="Meng S."/>
            <person name="Li G."/>
            <person name="Viehrig K."/>
            <person name="Ye F."/>
            <person name="Su P."/>
            <person name="Kiefer A.F."/>
            <person name="Nichols A."/>
            <person name="Cepeda A.J."/>
            <person name="Yan W."/>
            <person name="Fan B."/>
            <person name="Jiang Y."/>
            <person name="Adhikari A."/>
            <person name="Zheng C.-J."/>
            <person name="Schuster L."/>
            <person name="Cowan T.M."/>
            <person name="Smanski M.J."/>
            <person name="Chevrette M.G."/>
            <person name="De Carvalho L.P.S."/>
            <person name="Shen B."/>
        </authorList>
    </citation>
    <scope>NUCLEOTIDE SEQUENCE [LARGE SCALE GENOMIC DNA]</scope>
    <source>
        <strain evidence="11 12">NPDC058546</strain>
    </source>
</reference>
<dbReference type="SUPFAM" id="SSF51735">
    <property type="entry name" value="NAD(P)-binding Rossmann-fold domains"/>
    <property type="match status" value="1"/>
</dbReference>
<dbReference type="InterPro" id="IPR042104">
    <property type="entry name" value="PKS_dehydratase_sf"/>
</dbReference>
<dbReference type="PROSITE" id="PS52004">
    <property type="entry name" value="KS3_2"/>
    <property type="match status" value="3"/>
</dbReference>
<dbReference type="CDD" id="cd00833">
    <property type="entry name" value="PKS"/>
    <property type="match status" value="3"/>
</dbReference>
<dbReference type="InterPro" id="IPR054514">
    <property type="entry name" value="RhiE-like_linker"/>
</dbReference>
<feature type="domain" description="Ketosynthase family 3 (KS3)" evidence="10">
    <location>
        <begin position="2798"/>
        <end position="2957"/>
    </location>
</feature>
<dbReference type="InterPro" id="IPR050091">
    <property type="entry name" value="PKS_NRPS_Biosynth_Enz"/>
</dbReference>
<feature type="compositionally biased region" description="Low complexity" evidence="8">
    <location>
        <begin position="342"/>
        <end position="358"/>
    </location>
</feature>
<dbReference type="Pfam" id="PF08659">
    <property type="entry name" value="KR"/>
    <property type="match status" value="1"/>
</dbReference>
<sequence length="2957" mass="312413">MFNSMDASRAKVLPGAAQLEMVRAAVILAAEEKGEFTGDAGPVVRMTNVEWGEPVVVGPGQQVHVDLYPGADGDGWAVTADSNDEAGSGGSVAVLPGATPDRVDIHTYGTPARPGSLLVDLGEAAGPTDAVVVPGQFARCLAAVARDRGWGGNEVALLSADEVTYAGLARYAAVRGAVEIVASGRREATLSVDLVDERGTSLVAFRGLRVSAEEQSTAAPRPPHEDGSEGEAAETAVEPGPGRRAEMAGWPVAECLEWELKDSVSQLLKLPVAKLDEGANLQDYGFDSISLVEFAGVLGERLGVELTPDVFFSHPTLSALGVHLMDAHREVLEAFYREGQKSAPSPAASRPAPGPRQRTVPRAGQDGRGPRRRLLRMSAPARAAESEGAEEETGSGPEPVAIVGMSGRFPGARTVDELWHVLAEGDCVVGEVPADRSPAWGGGRRMGVLPGIAEFDPLFFEISGREAETMDPRQRLLLQEMWRALEDAGIGSRRLTDSRVGIFVGVEEGDFRDLVGEDAGVTANSNAILASRLAYFLNLAGPSMAINTTCSSGLVALHEACLSLRYGDCDTAIVAGANILADPRSYDAMAAAGMLSPEGVCRAFDERADGMVPGEAVAVLVLRKRRVAERDGQRIYATVLGSGVNYDGRTNGITAPSGAAQSRLLRQVYERAGISPESLEYVVSHGTGTRLGDPIEINALAEAFSSRTERREFCALTSVKPNIGHTQAASGLVGVMTLVMAMRHETIPPSINCEQPSDYIRWQDSPFYVNRERRAWPQGPQPARGAVSAFGMSGTNAHVVLEAGATVRAEREMLDRQPALASYLLPISAKTSPALADALTALADHLEGARGAGAGYLASVSHTLMSGRHHFAHRCAVVAQDLDDAVRLLREAARGEKPRKVYQGTVTREFTPHSLVGDLVADATARRRDDQRYQELLLALADFYCQGYDLRGEGLFEEAPALVALPPYPFARQQYWPAASRSRVTVTDPEPTHPLVQRNTSSLTEQRYSSVLLPADELLVGKEGDRRLPAAAHLEMAREAVHQATRENESDTAGVRLHSVRWLRPVRATGRAIDLHVAVIPERGGDIGFEIFSGDGTADPRRTTVHCQGDATRSVPAPQAPDTDLEALREQARQDPALVVARLPRTEVSDRVVLPFGALDDALLAAAESDPSIGTAAGVPAGLDRAEIYGAAPAAWAVVRRTSAPGTDEYRFDIDLCEDSGRVAVRFTGLVLGPDTPAEAPSATGLLGQEWAEAALPTGAAPRDWRSREVVLCDTGTAPAGAFAGPVNVTVLSTTGEGAAARFTSAAEQLFTEVRRILVSRPAHEVLLQVVVPGGTDRHVYGGLSGLLKSAHRENPQLVAQLVSLDESFTRDAAVPARVAALLDAEADAPEIAAEVRYAGGRRMLSRWRPLPRTAPADRASGTLPWRADGTYLITGGAGGLGLLFAREIVRHAPGAHLVLTGRRARDAGVDAALAGLGADGAGSRVSYRQADVTDPAAVTDLVNDITASGDGPLGVLHCAGINRDAHIIRKSPDGIREVLAPKVDGLVNLDRATAALDLDFLVCFASTSGSLGNAGQADYALANAFMDHFAVHREEQVRAGERRGRTLAVDWSLWRDGGMTIDPQAVARMEADTGLVPIPRADGIAAFYDALDGDAPHTLCLSLREPARLTETVDRLTGTGSTAPRERSQAVAIDQEAVVAYLTGVMAREMRIPADSIDADASLDQYGIDSITVLALTDVLEDDLGTLPKTLFFEYRTVMELCGYLRESHAAELARVLGGESATADREPGSVPVAPAAPVVAEAAVSRRGRTRHPAQSAGGPLDVAIVGVAGRYPQAADLDAFWDNLVEGRDCVTETPAGRWDRSAFSDAITCNWGGWLDGVDRFDPLFFNIAPREAEMMDPQERLFLQCAYAAIEDAGYTPRDLELGEGAQDGVRGAAGVFVGVTTADYQLLCVDQQAAGTPLATAGNFASMANRVSYHLNLHGPSLAIDTMCSSSLTAINQACESIRRGESGVAIAGGVNVSLHPNKYLLLSQGKFVSPKGRCVSFGDEGEGYVPAEGVGAVLLKSLEQAVRDGDHIYGVIRGAAVNHGGRTNGYTVPNPNAQGGVIEAALRQAGTDPRTIGYVEAHGTGTKLGDPIEIRGLVRAFDGVPGTCAIGSVKSNIGHAEAASGIAGLTKILLQMRHGTLVPSLHSEVLNPFIDFGATPFRVQRSVEEWSRPTVETDGRTRELPRVAGLSSFGAGGSNAHLIVSEYLSPSPVRAAVAHGGPTAIVLSAKTDERLRVCAERLLSALRTGRYQEGDLPSIGFTLQVGREAMPHRMGFVAAGLDEAERKLAAFLDGTGDGHGVSAGRVGAAAVRAGEPDAAGDGRRDAGELVAAWVAGTAVDWRSLHRDGDAPARISLPGYPFAEESYWLPTGGGAPAPSGGAGRLHPLLHENTSDLENQRFSSRLADTPSRAAQLEMARAAALRAVPGAGEGTHTVRLSDVAWYEGPPAGEEERLVHVSLRPARTEDAEWTVYVEQPGAPDREGGTADEELVTAEGTVTLVGAAERRERLDRDAQNGSVIELSVTGDPALALVTALEGCVAPESRPSTAREVEFAPLGAGSPAWAVVDRRDTEQDVAVCAEDGTVLLRVRGLTWETDGAESPAPVPDGGAEVAAGPGRRAETAGWSVAECLDQDLKGAVSQLLKLPLDRVEDGVNLQDYGFDSISLVEFAGVLGERLGVELTPDVFFSHPTLVSLGGHLLDVYGDVLGAFYQEGGAAGASAVVPAVVSGRRRVKRAGSLVRRSRGLGVPAGVEPVGIVGMSGRFPGARTVSELWDILAEGRSVVGEVSSDRSPAWGPERPMGEIPGVAEFDPLFFEISPREAELMDPRQRLLLQEMWRALEDAGYGDPAVAGDRVGVFVGVEEGDYRFLVDESESITANATSILASRLAYFLNLSGPSMAINTSCSSGLVA</sequence>
<evidence type="ECO:0000256" key="6">
    <source>
        <dbReference type="ARBA" id="ARBA00022679"/>
    </source>
</evidence>
<keyword evidence="3" id="KW-0596">Phosphopantetheine</keyword>
<dbReference type="PROSITE" id="PS50075">
    <property type="entry name" value="CARRIER"/>
    <property type="match status" value="3"/>
</dbReference>
<feature type="non-terminal residue" evidence="11">
    <location>
        <position position="2957"/>
    </location>
</feature>
<dbReference type="InterPro" id="IPR036291">
    <property type="entry name" value="NAD(P)-bd_dom_sf"/>
</dbReference>
<dbReference type="Gene3D" id="3.10.129.10">
    <property type="entry name" value="Hotdog Thioesterase"/>
    <property type="match status" value="1"/>
</dbReference>
<dbReference type="Pfam" id="PF00109">
    <property type="entry name" value="ketoacyl-synt"/>
    <property type="match status" value="3"/>
</dbReference>
<dbReference type="Gene3D" id="3.10.129.110">
    <property type="entry name" value="Polyketide synthase dehydratase"/>
    <property type="match status" value="2"/>
</dbReference>
<protein>
    <submittedName>
        <fullName evidence="11">SDR family NAD(P)-dependent oxidoreductase</fullName>
    </submittedName>
</protein>
<dbReference type="InterPro" id="IPR016039">
    <property type="entry name" value="Thiolase-like"/>
</dbReference>
<evidence type="ECO:0000259" key="9">
    <source>
        <dbReference type="PROSITE" id="PS50075"/>
    </source>
</evidence>
<dbReference type="PANTHER" id="PTHR43775">
    <property type="entry name" value="FATTY ACID SYNTHASE"/>
    <property type="match status" value="1"/>
</dbReference>
<feature type="domain" description="Ketosynthase family 3 (KS3)" evidence="10">
    <location>
        <begin position="397"/>
        <end position="803"/>
    </location>
</feature>
<dbReference type="InterPro" id="IPR009081">
    <property type="entry name" value="PP-bd_ACP"/>
</dbReference>
<dbReference type="Gene3D" id="3.40.47.10">
    <property type="match status" value="3"/>
</dbReference>
<dbReference type="Gene3D" id="1.10.1240.100">
    <property type="match status" value="2"/>
</dbReference>
<proteinExistence type="predicted"/>
<dbReference type="InterPro" id="IPR057326">
    <property type="entry name" value="KR_dom"/>
</dbReference>
<comment type="subcellular location">
    <subcellularLocation>
        <location evidence="1">Cytoplasm</location>
    </subcellularLocation>
</comment>
<feature type="region of interest" description="Disordered" evidence="8">
    <location>
        <begin position="213"/>
        <end position="244"/>
    </location>
</feature>
<comment type="caution">
    <text evidence="11">The sequence shown here is derived from an EMBL/GenBank/DDBJ whole genome shotgun (WGS) entry which is preliminary data.</text>
</comment>
<organism evidence="11 12">
    <name type="scientific">Streptomyces sindenensis</name>
    <dbReference type="NCBI Taxonomy" id="67363"/>
    <lineage>
        <taxon>Bacteria</taxon>
        <taxon>Bacillati</taxon>
        <taxon>Actinomycetota</taxon>
        <taxon>Actinomycetes</taxon>
        <taxon>Kitasatosporales</taxon>
        <taxon>Streptomycetaceae</taxon>
        <taxon>Streptomyces</taxon>
    </lineage>
</organism>
<evidence type="ECO:0000256" key="4">
    <source>
        <dbReference type="ARBA" id="ARBA00022490"/>
    </source>
</evidence>
<dbReference type="InterPro" id="IPR014031">
    <property type="entry name" value="Ketoacyl_synth_C"/>
</dbReference>
<dbReference type="InterPro" id="IPR049552">
    <property type="entry name" value="PKS_DH_N"/>
</dbReference>
<dbReference type="SMART" id="SM00822">
    <property type="entry name" value="PKS_KR"/>
    <property type="match status" value="1"/>
</dbReference>
<dbReference type="CDD" id="cd08953">
    <property type="entry name" value="KR_2_SDR_x"/>
    <property type="match status" value="1"/>
</dbReference>
<gene>
    <name evidence="11" type="ORF">ACFWSS_30670</name>
</gene>
<accession>A0ABW6EXP8</accession>
<feature type="domain" description="Ketosynthase family 3 (KS3)" evidence="10">
    <location>
        <begin position="1822"/>
        <end position="2253"/>
    </location>
</feature>
<dbReference type="InterPro" id="IPR020806">
    <property type="entry name" value="PKS_PP-bd"/>
</dbReference>
<dbReference type="InterPro" id="IPR014030">
    <property type="entry name" value="Ketoacyl_synth_N"/>
</dbReference>
<dbReference type="SMART" id="SM00826">
    <property type="entry name" value="PKS_DH"/>
    <property type="match status" value="1"/>
</dbReference>
<evidence type="ECO:0000256" key="8">
    <source>
        <dbReference type="SAM" id="MobiDB-lite"/>
    </source>
</evidence>
<dbReference type="Gene3D" id="3.40.50.720">
    <property type="entry name" value="NAD(P)-binding Rossmann-like Domain"/>
    <property type="match status" value="1"/>
</dbReference>
<feature type="region of interest" description="Disordered" evidence="8">
    <location>
        <begin position="339"/>
        <end position="400"/>
    </location>
</feature>
<dbReference type="EMBL" id="JBHXOF010000028">
    <property type="protein sequence ID" value="MFD4217241.1"/>
    <property type="molecule type" value="Genomic_DNA"/>
</dbReference>
<name>A0ABW6EXP8_9ACTN</name>
<feature type="domain" description="Carrier" evidence="9">
    <location>
        <begin position="1690"/>
        <end position="1770"/>
    </location>
</feature>
<dbReference type="Gene3D" id="3.10.129.120">
    <property type="match status" value="1"/>
</dbReference>
<keyword evidence="12" id="KW-1185">Reference proteome</keyword>
<dbReference type="Pfam" id="PF22621">
    <property type="entry name" value="CurL-like_PKS_C"/>
    <property type="match status" value="1"/>
</dbReference>
<dbReference type="SMART" id="SM00823">
    <property type="entry name" value="PKS_PP"/>
    <property type="match status" value="3"/>
</dbReference>
<keyword evidence="7" id="KW-0677">Repeat</keyword>
<dbReference type="Pfam" id="PF21089">
    <property type="entry name" value="PKS_DH_N"/>
    <property type="match status" value="1"/>
</dbReference>
<evidence type="ECO:0000256" key="3">
    <source>
        <dbReference type="ARBA" id="ARBA00022450"/>
    </source>
</evidence>
<dbReference type="SMART" id="SM00825">
    <property type="entry name" value="PKS_KS"/>
    <property type="match status" value="2"/>
</dbReference>
<dbReference type="RefSeq" id="WP_382829352.1">
    <property type="nucleotide sequence ID" value="NZ_JBHXLY010000030.1"/>
</dbReference>
<evidence type="ECO:0000256" key="1">
    <source>
        <dbReference type="ARBA" id="ARBA00004496"/>
    </source>
</evidence>
<evidence type="ECO:0000256" key="5">
    <source>
        <dbReference type="ARBA" id="ARBA00022553"/>
    </source>
</evidence>
<dbReference type="InterPro" id="IPR013968">
    <property type="entry name" value="PKS_KR"/>
</dbReference>
<keyword evidence="5" id="KW-0597">Phosphoprotein</keyword>
<dbReference type="InterPro" id="IPR020807">
    <property type="entry name" value="PKS_DH"/>
</dbReference>